<dbReference type="Proteomes" id="UP000326202">
    <property type="component" value="Chromosome"/>
</dbReference>
<name>A0A5J6MLM5_9PROT</name>
<protein>
    <submittedName>
        <fullName evidence="2">Uncharacterized protein</fullName>
    </submittedName>
</protein>
<sequence>MRVRMKTTMAGPAGVWLAGSDVDLPPAAAYALIEGRFADQVDQPGTEEQAMLSAPETTARRRRRPSPGK</sequence>
<evidence type="ECO:0000313" key="2">
    <source>
        <dbReference type="EMBL" id="QEX18502.1"/>
    </source>
</evidence>
<keyword evidence="3" id="KW-1185">Reference proteome</keyword>
<organism evidence="2 3">
    <name type="scientific">Hypericibacter terrae</name>
    <dbReference type="NCBI Taxonomy" id="2602015"/>
    <lineage>
        <taxon>Bacteria</taxon>
        <taxon>Pseudomonadati</taxon>
        <taxon>Pseudomonadota</taxon>
        <taxon>Alphaproteobacteria</taxon>
        <taxon>Rhodospirillales</taxon>
        <taxon>Dongiaceae</taxon>
        <taxon>Hypericibacter</taxon>
    </lineage>
</organism>
<feature type="region of interest" description="Disordered" evidence="1">
    <location>
        <begin position="41"/>
        <end position="69"/>
    </location>
</feature>
<accession>A0A5J6MLM5</accession>
<dbReference type="AlphaFoldDB" id="A0A5J6MLM5"/>
<reference evidence="2 3" key="1">
    <citation type="submission" date="2019-08" db="EMBL/GenBank/DDBJ databases">
        <title>Hyperibacter terrae gen. nov., sp. nov. and Hyperibacter viscosus sp. nov., two new members in the family Rhodospirillaceae isolated from the rhizosphere of Hypericum perforatum.</title>
        <authorList>
            <person name="Noviana Z."/>
        </authorList>
    </citation>
    <scope>NUCLEOTIDE SEQUENCE [LARGE SCALE GENOMIC DNA]</scope>
    <source>
        <strain evidence="2 3">R5913</strain>
    </source>
</reference>
<evidence type="ECO:0000256" key="1">
    <source>
        <dbReference type="SAM" id="MobiDB-lite"/>
    </source>
</evidence>
<proteinExistence type="predicted"/>
<dbReference type="RefSeq" id="WP_191908190.1">
    <property type="nucleotide sequence ID" value="NZ_CP042906.1"/>
</dbReference>
<gene>
    <name evidence="2" type="ORF">FRZ44_38090</name>
</gene>
<dbReference type="EMBL" id="CP042906">
    <property type="protein sequence ID" value="QEX18502.1"/>
    <property type="molecule type" value="Genomic_DNA"/>
</dbReference>
<evidence type="ECO:0000313" key="3">
    <source>
        <dbReference type="Proteomes" id="UP000326202"/>
    </source>
</evidence>
<dbReference type="KEGG" id="htq:FRZ44_38090"/>
<feature type="compositionally biased region" description="Basic residues" evidence="1">
    <location>
        <begin position="60"/>
        <end position="69"/>
    </location>
</feature>